<proteinExistence type="predicted"/>
<organism evidence="1">
    <name type="scientific">Anguilla anguilla</name>
    <name type="common">European freshwater eel</name>
    <name type="synonym">Muraena anguilla</name>
    <dbReference type="NCBI Taxonomy" id="7936"/>
    <lineage>
        <taxon>Eukaryota</taxon>
        <taxon>Metazoa</taxon>
        <taxon>Chordata</taxon>
        <taxon>Craniata</taxon>
        <taxon>Vertebrata</taxon>
        <taxon>Euteleostomi</taxon>
        <taxon>Actinopterygii</taxon>
        <taxon>Neopterygii</taxon>
        <taxon>Teleostei</taxon>
        <taxon>Anguilliformes</taxon>
        <taxon>Anguillidae</taxon>
        <taxon>Anguilla</taxon>
    </lineage>
</organism>
<reference evidence="1" key="1">
    <citation type="submission" date="2014-11" db="EMBL/GenBank/DDBJ databases">
        <authorList>
            <person name="Amaro Gonzalez C."/>
        </authorList>
    </citation>
    <scope>NUCLEOTIDE SEQUENCE</scope>
</reference>
<accession>A0A0E9UVG2</accession>
<sequence>MVPRPEKLSSVFCVSSTRPTGGSSTVNLCHKIGSNQVINDQDSSPI</sequence>
<dbReference type="EMBL" id="GBXM01039624">
    <property type="protein sequence ID" value="JAH68953.1"/>
    <property type="molecule type" value="Transcribed_RNA"/>
</dbReference>
<protein>
    <submittedName>
        <fullName evidence="1">Uncharacterized protein</fullName>
    </submittedName>
</protein>
<dbReference type="AlphaFoldDB" id="A0A0E9UVG2"/>
<reference evidence="1" key="2">
    <citation type="journal article" date="2015" name="Fish Shellfish Immunol.">
        <title>Early steps in the European eel (Anguilla anguilla)-Vibrio vulnificus interaction in the gills: Role of the RtxA13 toxin.</title>
        <authorList>
            <person name="Callol A."/>
            <person name="Pajuelo D."/>
            <person name="Ebbesson L."/>
            <person name="Teles M."/>
            <person name="MacKenzie S."/>
            <person name="Amaro C."/>
        </authorList>
    </citation>
    <scope>NUCLEOTIDE SEQUENCE</scope>
</reference>
<name>A0A0E9UVG2_ANGAN</name>
<evidence type="ECO:0000313" key="1">
    <source>
        <dbReference type="EMBL" id="JAH68953.1"/>
    </source>
</evidence>